<dbReference type="EMBL" id="JAWIIJ010000004">
    <property type="protein sequence ID" value="MDV2078491.1"/>
    <property type="molecule type" value="Genomic_DNA"/>
</dbReference>
<proteinExistence type="predicted"/>
<dbReference type="InterPro" id="IPR017900">
    <property type="entry name" value="4Fe4S_Fe_S_CS"/>
</dbReference>
<comment type="caution">
    <text evidence="9">The sequence shown here is derived from an EMBL/GenBank/DDBJ whole genome shotgun (WGS) entry which is preliminary data.</text>
</comment>
<keyword evidence="3" id="KW-0479">Metal-binding</keyword>
<evidence type="ECO:0000256" key="1">
    <source>
        <dbReference type="ARBA" id="ARBA00022448"/>
    </source>
</evidence>
<evidence type="ECO:0000256" key="3">
    <source>
        <dbReference type="ARBA" id="ARBA00022723"/>
    </source>
</evidence>
<dbReference type="PANTHER" id="PTHR30176">
    <property type="entry name" value="FERREDOXIN-TYPE PROTEIN NAPH"/>
    <property type="match status" value="1"/>
</dbReference>
<keyword evidence="7" id="KW-0472">Membrane</keyword>
<dbReference type="Pfam" id="PF11614">
    <property type="entry name" value="FixG_C"/>
    <property type="match status" value="1"/>
</dbReference>
<evidence type="ECO:0000256" key="2">
    <source>
        <dbReference type="ARBA" id="ARBA00022485"/>
    </source>
</evidence>
<feature type="domain" description="4Fe-4S ferredoxin-type" evidence="8">
    <location>
        <begin position="255"/>
        <end position="283"/>
    </location>
</feature>
<evidence type="ECO:0000313" key="10">
    <source>
        <dbReference type="Proteomes" id="UP001269819"/>
    </source>
</evidence>
<protein>
    <submittedName>
        <fullName evidence="9">Cytochrome c oxidase accessory protein CcoG</fullName>
    </submittedName>
</protein>
<dbReference type="InterPro" id="IPR009051">
    <property type="entry name" value="Helical_ferredxn"/>
</dbReference>
<dbReference type="RefSeq" id="WP_316973252.1">
    <property type="nucleotide sequence ID" value="NZ_JAWIIJ010000004.1"/>
</dbReference>
<evidence type="ECO:0000256" key="4">
    <source>
        <dbReference type="ARBA" id="ARBA00022982"/>
    </source>
</evidence>
<keyword evidence="1" id="KW-0813">Transport</keyword>
<dbReference type="NCBIfam" id="TIGR02745">
    <property type="entry name" value="ccoG_rdxA_fixG"/>
    <property type="match status" value="1"/>
</dbReference>
<dbReference type="InterPro" id="IPR014116">
    <property type="entry name" value="Cyt_c_oxidase_cbb3_FixG"/>
</dbReference>
<keyword evidence="5" id="KW-0408">Iron</keyword>
<keyword evidence="2" id="KW-0004">4Fe-4S</keyword>
<reference evidence="9 10" key="1">
    <citation type="submission" date="2023-10" db="EMBL/GenBank/DDBJ databases">
        <title>Characteristics and mechanism of a salt-tolerant marine origin heterotrophic nitrifying- aerobic denitrifying bacteria Marinobacter xestospongiae HN1.</title>
        <authorList>
            <person name="Qi R."/>
        </authorList>
    </citation>
    <scope>NUCLEOTIDE SEQUENCE [LARGE SCALE GENOMIC DNA]</scope>
    <source>
        <strain evidence="9 10">HN1</strain>
    </source>
</reference>
<evidence type="ECO:0000256" key="7">
    <source>
        <dbReference type="SAM" id="Phobius"/>
    </source>
</evidence>
<organism evidence="9 10">
    <name type="scientific">Marinobacter xestospongiae</name>
    <dbReference type="NCBI Taxonomy" id="994319"/>
    <lineage>
        <taxon>Bacteria</taxon>
        <taxon>Pseudomonadati</taxon>
        <taxon>Pseudomonadota</taxon>
        <taxon>Gammaproteobacteria</taxon>
        <taxon>Pseudomonadales</taxon>
        <taxon>Marinobacteraceae</taxon>
        <taxon>Marinobacter</taxon>
    </lineage>
</organism>
<evidence type="ECO:0000256" key="5">
    <source>
        <dbReference type="ARBA" id="ARBA00023004"/>
    </source>
</evidence>
<evidence type="ECO:0000313" key="9">
    <source>
        <dbReference type="EMBL" id="MDV2078491.1"/>
    </source>
</evidence>
<dbReference type="InterPro" id="IPR017896">
    <property type="entry name" value="4Fe4S_Fe-S-bd"/>
</dbReference>
<dbReference type="Gene3D" id="1.10.1060.10">
    <property type="entry name" value="Alpha-helical ferredoxin"/>
    <property type="match status" value="1"/>
</dbReference>
<sequence length="464" mass="51870">MSERIPATNIPVKDRGSDAAPSGIFPRSFKGFYRNLRIAGGTLLFGLYFATVWLTWEGRQAVLWDISNRQFHIFGATFWPQDLTLLTAGLVICAFGLFFITVLAGRIWCGYSCPQSMWTWLFLWVERMTEGDRNQRMRLAQAPWSLNKVLKRSQKHTLWLLISLLTGLTFVGYFTPIRPLVADLLTFSSGASAAFWVFFFTAATYINAGWLREKVCLHMCPYGRFQSVMIDDDSLVISYDANRGDPRGHRKRTVSPASQGLGDCIDCYQCVQVCPTGIDIRDGLQIDCIGCAACIDACDSIMDRMGYDRGLIRYASQRQLSGGPMRLFRPRMVGYAAVLVTMIGALVWGVANRPMVALEVAKDRSLFRYNDVGQIENSYRLKLLNKAPEARQFELSAIGLDGLTLEAPETLTLDGGETRELAVVVSAPPESLDDVSSDVHFVVADLDNPDHRDERRSAFTGPAF</sequence>
<keyword evidence="7" id="KW-1133">Transmembrane helix</keyword>
<evidence type="ECO:0000259" key="8">
    <source>
        <dbReference type="PROSITE" id="PS51379"/>
    </source>
</evidence>
<feature type="transmembrane region" description="Helical" evidence="7">
    <location>
        <begin position="187"/>
        <end position="208"/>
    </location>
</feature>
<dbReference type="PANTHER" id="PTHR30176:SF3">
    <property type="entry name" value="FERREDOXIN-TYPE PROTEIN NAPH"/>
    <property type="match status" value="1"/>
</dbReference>
<dbReference type="PROSITE" id="PS00198">
    <property type="entry name" value="4FE4S_FER_1"/>
    <property type="match status" value="1"/>
</dbReference>
<evidence type="ECO:0000256" key="6">
    <source>
        <dbReference type="ARBA" id="ARBA00023014"/>
    </source>
</evidence>
<dbReference type="PROSITE" id="PS51379">
    <property type="entry name" value="4FE4S_FER_2"/>
    <property type="match status" value="1"/>
</dbReference>
<keyword evidence="10" id="KW-1185">Reference proteome</keyword>
<keyword evidence="4" id="KW-0249">Electron transport</keyword>
<dbReference type="InterPro" id="IPR051684">
    <property type="entry name" value="Electron_Trans/Redox"/>
</dbReference>
<feature type="transmembrane region" description="Helical" evidence="7">
    <location>
        <begin position="85"/>
        <end position="109"/>
    </location>
</feature>
<name>A0ABU3VW60_9GAMM</name>
<feature type="transmembrane region" description="Helical" evidence="7">
    <location>
        <begin position="158"/>
        <end position="175"/>
    </location>
</feature>
<keyword evidence="7" id="KW-0812">Transmembrane</keyword>
<dbReference type="InterPro" id="IPR013783">
    <property type="entry name" value="Ig-like_fold"/>
</dbReference>
<dbReference type="SUPFAM" id="SSF54862">
    <property type="entry name" value="4Fe-4S ferredoxins"/>
    <property type="match status" value="1"/>
</dbReference>
<feature type="transmembrane region" description="Helical" evidence="7">
    <location>
        <begin position="36"/>
        <end position="56"/>
    </location>
</feature>
<dbReference type="InterPro" id="IPR032879">
    <property type="entry name" value="FixG_C"/>
</dbReference>
<dbReference type="Pfam" id="PF13746">
    <property type="entry name" value="Fer4_18"/>
    <property type="match status" value="1"/>
</dbReference>
<accession>A0ABU3VW60</accession>
<dbReference type="Proteomes" id="UP001269819">
    <property type="component" value="Unassembled WGS sequence"/>
</dbReference>
<gene>
    <name evidence="9" type="primary">ccoG</name>
    <name evidence="9" type="ORF">RYS15_07335</name>
</gene>
<feature type="transmembrane region" description="Helical" evidence="7">
    <location>
        <begin position="332"/>
        <end position="351"/>
    </location>
</feature>
<dbReference type="Gene3D" id="2.60.40.10">
    <property type="entry name" value="Immunoglobulins"/>
    <property type="match status" value="1"/>
</dbReference>
<keyword evidence="6" id="KW-0411">Iron-sulfur</keyword>